<gene>
    <name evidence="1" type="ORF">LCGC14_1896260</name>
</gene>
<evidence type="ECO:0000313" key="1">
    <source>
        <dbReference type="EMBL" id="KKL91282.1"/>
    </source>
</evidence>
<comment type="caution">
    <text evidence="1">The sequence shown here is derived from an EMBL/GenBank/DDBJ whole genome shotgun (WGS) entry which is preliminary data.</text>
</comment>
<reference evidence="1" key="1">
    <citation type="journal article" date="2015" name="Nature">
        <title>Complex archaea that bridge the gap between prokaryotes and eukaryotes.</title>
        <authorList>
            <person name="Spang A."/>
            <person name="Saw J.H."/>
            <person name="Jorgensen S.L."/>
            <person name="Zaremba-Niedzwiedzka K."/>
            <person name="Martijn J."/>
            <person name="Lind A.E."/>
            <person name="van Eijk R."/>
            <person name="Schleper C."/>
            <person name="Guy L."/>
            <person name="Ettema T.J."/>
        </authorList>
    </citation>
    <scope>NUCLEOTIDE SEQUENCE</scope>
</reference>
<sequence length="81" mass="9642">MLTKLIIRVDGASDRFDIEDLSKCFVQKYPHIPLCVCIEAMNIKYMWGKSGWKLEKKKILKYEWEVGGHTINHWILSNQRF</sequence>
<evidence type="ECO:0008006" key="2">
    <source>
        <dbReference type="Google" id="ProtNLM"/>
    </source>
</evidence>
<dbReference type="EMBL" id="LAZR01019774">
    <property type="protein sequence ID" value="KKL91282.1"/>
    <property type="molecule type" value="Genomic_DNA"/>
</dbReference>
<name>A0A0F9IW50_9ZZZZ</name>
<protein>
    <recommendedName>
        <fullName evidence="2">NodB homology domain-containing protein</fullName>
    </recommendedName>
</protein>
<organism evidence="1">
    <name type="scientific">marine sediment metagenome</name>
    <dbReference type="NCBI Taxonomy" id="412755"/>
    <lineage>
        <taxon>unclassified sequences</taxon>
        <taxon>metagenomes</taxon>
        <taxon>ecological metagenomes</taxon>
    </lineage>
</organism>
<accession>A0A0F9IW50</accession>
<dbReference type="AlphaFoldDB" id="A0A0F9IW50"/>
<proteinExistence type="predicted"/>